<accession>A0A0M0LS34</accession>
<dbReference type="AlphaFoldDB" id="A0A0M0LS34"/>
<proteinExistence type="predicted"/>
<feature type="region of interest" description="Disordered" evidence="1">
    <location>
        <begin position="85"/>
        <end position="109"/>
    </location>
</feature>
<feature type="region of interest" description="Disordered" evidence="1">
    <location>
        <begin position="1"/>
        <end position="55"/>
    </location>
</feature>
<dbReference type="Proteomes" id="UP000037460">
    <property type="component" value="Unassembled WGS sequence"/>
</dbReference>
<gene>
    <name evidence="2" type="ORF">Ctob_009480</name>
</gene>
<feature type="region of interest" description="Disordered" evidence="1">
    <location>
        <begin position="266"/>
        <end position="285"/>
    </location>
</feature>
<comment type="caution">
    <text evidence="2">The sequence shown here is derived from an EMBL/GenBank/DDBJ whole genome shotgun (WGS) entry which is preliminary data.</text>
</comment>
<feature type="compositionally biased region" description="Basic and acidic residues" evidence="1">
    <location>
        <begin position="30"/>
        <end position="55"/>
    </location>
</feature>
<feature type="compositionally biased region" description="Basic and acidic residues" evidence="1">
    <location>
        <begin position="267"/>
        <end position="277"/>
    </location>
</feature>
<dbReference type="EMBL" id="JWZX01000028">
    <property type="protein sequence ID" value="KOO53859.1"/>
    <property type="molecule type" value="Genomic_DNA"/>
</dbReference>
<reference evidence="3" key="1">
    <citation type="journal article" date="2015" name="PLoS Genet.">
        <title>Genome Sequence and Transcriptome Analyses of Chrysochromulina tobin: Metabolic Tools for Enhanced Algal Fitness in the Prominent Order Prymnesiales (Haptophyceae).</title>
        <authorList>
            <person name="Hovde B.T."/>
            <person name="Deodato C.R."/>
            <person name="Hunsperger H.M."/>
            <person name="Ryken S.A."/>
            <person name="Yost W."/>
            <person name="Jha R.K."/>
            <person name="Patterson J."/>
            <person name="Monnat R.J. Jr."/>
            <person name="Barlow S.B."/>
            <person name="Starkenburg S.R."/>
            <person name="Cattolico R.A."/>
        </authorList>
    </citation>
    <scope>NUCLEOTIDE SEQUENCE</scope>
    <source>
        <strain evidence="3">CCMP291</strain>
    </source>
</reference>
<protein>
    <submittedName>
        <fullName evidence="2">Uncharacterized protein</fullName>
    </submittedName>
</protein>
<evidence type="ECO:0000256" key="1">
    <source>
        <dbReference type="SAM" id="MobiDB-lite"/>
    </source>
</evidence>
<sequence>MSTGVLSSSRVGTLTPASTVTNGTNITRADYQRWAHEDRNHSTAETHRREREERKKFKLEEKMRWKSHGNALSKEYKEQMGETARQVQKAKEHAGAVGSSIRQHEEQLRKQRTELQNKWKDHGYELTQTYTIKAAQNNMRSLKAQNAGIVNGMHAKRQDHETIVEAQRQQAQDDRRARVEKIKAETTDNVTRAAKKAFVDERWDNADGQRELSEAWRKQRKEQELEYLESALAINAATSMDPAKAARKKAQEERAEAAAALKTKSKMLKEQSEKDAANSHTNKQVIHDSIHSLKFIPDEEVKKSTAAPERLKPFFSFRTPSRRTGPHEVTV</sequence>
<organism evidence="2 3">
    <name type="scientific">Chrysochromulina tobinii</name>
    <dbReference type="NCBI Taxonomy" id="1460289"/>
    <lineage>
        <taxon>Eukaryota</taxon>
        <taxon>Haptista</taxon>
        <taxon>Haptophyta</taxon>
        <taxon>Prymnesiophyceae</taxon>
        <taxon>Prymnesiales</taxon>
        <taxon>Chrysochromulinaceae</taxon>
        <taxon>Chrysochromulina</taxon>
    </lineage>
</organism>
<feature type="region of interest" description="Disordered" evidence="1">
    <location>
        <begin position="297"/>
        <end position="331"/>
    </location>
</feature>
<name>A0A0M0LS34_9EUKA</name>
<feature type="compositionally biased region" description="Polar residues" evidence="1">
    <location>
        <begin position="1"/>
        <end position="27"/>
    </location>
</feature>
<evidence type="ECO:0000313" key="2">
    <source>
        <dbReference type="EMBL" id="KOO53859.1"/>
    </source>
</evidence>
<evidence type="ECO:0000313" key="3">
    <source>
        <dbReference type="Proteomes" id="UP000037460"/>
    </source>
</evidence>
<keyword evidence="3" id="KW-1185">Reference proteome</keyword>